<reference evidence="1 2" key="1">
    <citation type="submission" date="2023-09" db="EMBL/GenBank/DDBJ databases">
        <title>Multi-omics analysis of a traditional fermented food reveals byproduct-associated fungal strains for waste-to-food upcycling.</title>
        <authorList>
            <consortium name="Lawrence Berkeley National Laboratory"/>
            <person name="Rekdal V.M."/>
            <person name="Villalobos-Escobedo J.M."/>
            <person name="Rodriguez-Valeron N."/>
            <person name="Garcia M.O."/>
            <person name="Vasquez D.P."/>
            <person name="Damayanti I."/>
            <person name="Sorensen P.M."/>
            <person name="Baidoo E.E."/>
            <person name="De Carvalho A.C."/>
            <person name="Riley R."/>
            <person name="Lipzen A."/>
            <person name="He G."/>
            <person name="Yan M."/>
            <person name="Haridas S."/>
            <person name="Daum C."/>
            <person name="Yoshinaga Y."/>
            <person name="Ng V."/>
            <person name="Grigoriev I.V."/>
            <person name="Munk R."/>
            <person name="Nuraida L."/>
            <person name="Wijaya C.H."/>
            <person name="Morales P.-C."/>
            <person name="Keasling J.D."/>
        </authorList>
    </citation>
    <scope>NUCLEOTIDE SEQUENCE [LARGE SCALE GENOMIC DNA]</scope>
    <source>
        <strain evidence="1 2">FGSC 2613</strain>
    </source>
</reference>
<feature type="non-terminal residue" evidence="1">
    <location>
        <position position="1"/>
    </location>
</feature>
<sequence>YILVIVNKLSEIKHFILTKGLIIKELIEKFINYIYTFYSLLNTVILNRGI</sequence>
<dbReference type="EMBL" id="JAVLET010000001">
    <property type="protein sequence ID" value="KAL0474181.1"/>
    <property type="molecule type" value="Genomic_DNA"/>
</dbReference>
<dbReference type="Proteomes" id="UP001451303">
    <property type="component" value="Unassembled WGS sequence"/>
</dbReference>
<name>A0ABR3DNE2_NEUIN</name>
<accession>A0ABR3DNE2</accession>
<evidence type="ECO:0000313" key="2">
    <source>
        <dbReference type="Proteomes" id="UP001451303"/>
    </source>
</evidence>
<gene>
    <name evidence="1" type="ORF">QR685DRAFT_431798</name>
</gene>
<organism evidence="1 2">
    <name type="scientific">Neurospora intermedia</name>
    <dbReference type="NCBI Taxonomy" id="5142"/>
    <lineage>
        <taxon>Eukaryota</taxon>
        <taxon>Fungi</taxon>
        <taxon>Dikarya</taxon>
        <taxon>Ascomycota</taxon>
        <taxon>Pezizomycotina</taxon>
        <taxon>Sordariomycetes</taxon>
        <taxon>Sordariomycetidae</taxon>
        <taxon>Sordariales</taxon>
        <taxon>Sordariaceae</taxon>
        <taxon>Neurospora</taxon>
    </lineage>
</organism>
<proteinExistence type="predicted"/>
<keyword evidence="2" id="KW-1185">Reference proteome</keyword>
<protein>
    <submittedName>
        <fullName evidence="1">Uncharacterized protein</fullName>
    </submittedName>
</protein>
<evidence type="ECO:0000313" key="1">
    <source>
        <dbReference type="EMBL" id="KAL0474181.1"/>
    </source>
</evidence>
<comment type="caution">
    <text evidence="1">The sequence shown here is derived from an EMBL/GenBank/DDBJ whole genome shotgun (WGS) entry which is preliminary data.</text>
</comment>